<sequence>MELSEREGRGYVDDATEALSSSAQRAEDTARVSPIEVNDSSEEVTEEEIVVEIEIDTTREWNGRCVPLVVAPGYGWAPHEVRLYAPSFVTGLSLEELVGRVYILASETDANNIKLIVCKLNEQACHGREQFSSDFFYVYSTLFRDLGVRLPFSDFQIVVLHALNVAPTQLHPNGRASFQRLCVVMDKGTTSAFAMMMAQRKEELKKMGEGTSSAFTCPKVPKSLPSSWSVLAAL</sequence>
<dbReference type="AlphaFoldDB" id="A0A0L9V4S0"/>
<dbReference type="Gramene" id="KOM49953">
    <property type="protein sequence ID" value="KOM49953"/>
    <property type="gene ID" value="LR48_Vigan08g078000"/>
</dbReference>
<evidence type="ECO:0000313" key="3">
    <source>
        <dbReference type="Proteomes" id="UP000053144"/>
    </source>
</evidence>
<gene>
    <name evidence="2" type="ORF">LR48_Vigan08g078000</name>
</gene>
<organism evidence="2 3">
    <name type="scientific">Phaseolus angularis</name>
    <name type="common">Azuki bean</name>
    <name type="synonym">Vigna angularis</name>
    <dbReference type="NCBI Taxonomy" id="3914"/>
    <lineage>
        <taxon>Eukaryota</taxon>
        <taxon>Viridiplantae</taxon>
        <taxon>Streptophyta</taxon>
        <taxon>Embryophyta</taxon>
        <taxon>Tracheophyta</taxon>
        <taxon>Spermatophyta</taxon>
        <taxon>Magnoliopsida</taxon>
        <taxon>eudicotyledons</taxon>
        <taxon>Gunneridae</taxon>
        <taxon>Pentapetalae</taxon>
        <taxon>rosids</taxon>
        <taxon>fabids</taxon>
        <taxon>Fabales</taxon>
        <taxon>Fabaceae</taxon>
        <taxon>Papilionoideae</taxon>
        <taxon>50 kb inversion clade</taxon>
        <taxon>NPAAA clade</taxon>
        <taxon>indigoferoid/millettioid clade</taxon>
        <taxon>Phaseoleae</taxon>
        <taxon>Vigna</taxon>
    </lineage>
</organism>
<evidence type="ECO:0000313" key="2">
    <source>
        <dbReference type="EMBL" id="KOM49953.1"/>
    </source>
</evidence>
<accession>A0A0L9V4S0</accession>
<proteinExistence type="predicted"/>
<feature type="compositionally biased region" description="Basic and acidic residues" evidence="1">
    <location>
        <begin position="1"/>
        <end position="12"/>
    </location>
</feature>
<reference evidence="3" key="1">
    <citation type="journal article" date="2015" name="Proc. Natl. Acad. Sci. U.S.A.">
        <title>Genome sequencing of adzuki bean (Vigna angularis) provides insight into high starch and low fat accumulation and domestication.</title>
        <authorList>
            <person name="Yang K."/>
            <person name="Tian Z."/>
            <person name="Chen C."/>
            <person name="Luo L."/>
            <person name="Zhao B."/>
            <person name="Wang Z."/>
            <person name="Yu L."/>
            <person name="Li Y."/>
            <person name="Sun Y."/>
            <person name="Li W."/>
            <person name="Chen Y."/>
            <person name="Li Y."/>
            <person name="Zhang Y."/>
            <person name="Ai D."/>
            <person name="Zhao J."/>
            <person name="Shang C."/>
            <person name="Ma Y."/>
            <person name="Wu B."/>
            <person name="Wang M."/>
            <person name="Gao L."/>
            <person name="Sun D."/>
            <person name="Zhang P."/>
            <person name="Guo F."/>
            <person name="Wang W."/>
            <person name="Li Y."/>
            <person name="Wang J."/>
            <person name="Varshney R.K."/>
            <person name="Wang J."/>
            <person name="Ling H.Q."/>
            <person name="Wan P."/>
        </authorList>
    </citation>
    <scope>NUCLEOTIDE SEQUENCE</scope>
    <source>
        <strain evidence="3">cv. Jingnong 6</strain>
    </source>
</reference>
<dbReference type="EMBL" id="CM003378">
    <property type="protein sequence ID" value="KOM49953.1"/>
    <property type="molecule type" value="Genomic_DNA"/>
</dbReference>
<protein>
    <submittedName>
        <fullName evidence="2">Uncharacterized protein</fullName>
    </submittedName>
</protein>
<feature type="region of interest" description="Disordered" evidence="1">
    <location>
        <begin position="1"/>
        <end position="39"/>
    </location>
</feature>
<dbReference type="Proteomes" id="UP000053144">
    <property type="component" value="Chromosome 8"/>
</dbReference>
<name>A0A0L9V4S0_PHAAN</name>
<evidence type="ECO:0000256" key="1">
    <source>
        <dbReference type="SAM" id="MobiDB-lite"/>
    </source>
</evidence>